<dbReference type="HAMAP" id="MF_00278">
    <property type="entry name" value="HisH"/>
    <property type="match status" value="1"/>
</dbReference>
<keyword evidence="5 10" id="KW-0315">Glutamine amidotransferase</keyword>
<dbReference type="InterPro" id="IPR029062">
    <property type="entry name" value="Class_I_gatase-like"/>
</dbReference>
<dbReference type="PROSITE" id="PS51273">
    <property type="entry name" value="GATASE_TYPE_1"/>
    <property type="match status" value="1"/>
</dbReference>
<dbReference type="GO" id="GO:0000105">
    <property type="term" value="P:L-histidine biosynthetic process"/>
    <property type="evidence" value="ECO:0007669"/>
    <property type="project" value="UniProtKB-UniRule"/>
</dbReference>
<sequence>MIAVLDLGIGNLSSVRAGLARAGAETVVLANLHDWQMNFDPSSQVKALVLPGVGAFGDAMFQLRSRQLLSPLKKLAASGFPILGICLGMQLLFSTSEEHQGAIGLGLLPGKIVRFPSVDRVPHMGWNTLDVLRKHPLLNGIDPGDFVYFVHSYYAVPLEEEIVFAATHYAGVQVPAIVGRGQLFGMQFHPEKSGRVGAKLLENFVELSEQGVRPNVRV</sequence>
<dbReference type="GO" id="GO:0004359">
    <property type="term" value="F:glutaminase activity"/>
    <property type="evidence" value="ECO:0007669"/>
    <property type="project" value="UniProtKB-EC"/>
</dbReference>
<evidence type="ECO:0000259" key="12">
    <source>
        <dbReference type="Pfam" id="PF00117"/>
    </source>
</evidence>
<dbReference type="UniPathway" id="UPA00031">
    <property type="reaction ID" value="UER00010"/>
</dbReference>
<evidence type="ECO:0000256" key="4">
    <source>
        <dbReference type="ARBA" id="ARBA00022801"/>
    </source>
</evidence>
<dbReference type="SUPFAM" id="SSF52317">
    <property type="entry name" value="Class I glutamine amidotransferase-like"/>
    <property type="match status" value="1"/>
</dbReference>
<dbReference type="EMBL" id="FRAF01000002">
    <property type="protein sequence ID" value="SHJ63374.1"/>
    <property type="molecule type" value="Genomic_DNA"/>
</dbReference>
<keyword evidence="13" id="KW-0808">Transferase</keyword>
<dbReference type="AlphaFoldDB" id="A0A1M6KWU8"/>
<evidence type="ECO:0000256" key="1">
    <source>
        <dbReference type="ARBA" id="ARBA00005091"/>
    </source>
</evidence>
<evidence type="ECO:0000256" key="3">
    <source>
        <dbReference type="ARBA" id="ARBA00022605"/>
    </source>
</evidence>
<feature type="active site" evidence="10 11">
    <location>
        <position position="191"/>
    </location>
</feature>
<evidence type="ECO:0000256" key="2">
    <source>
        <dbReference type="ARBA" id="ARBA00011152"/>
    </source>
</evidence>
<keyword evidence="14" id="KW-1185">Reference proteome</keyword>
<dbReference type="GO" id="GO:0016829">
    <property type="term" value="F:lyase activity"/>
    <property type="evidence" value="ECO:0007669"/>
    <property type="project" value="UniProtKB-KW"/>
</dbReference>
<comment type="catalytic activity">
    <reaction evidence="8 10">
        <text>5-[(5-phospho-1-deoxy-D-ribulos-1-ylimino)methylamino]-1-(5-phospho-beta-D-ribosyl)imidazole-4-carboxamide + L-glutamine = D-erythro-1-(imidazol-4-yl)glycerol 3-phosphate + 5-amino-1-(5-phospho-beta-D-ribosyl)imidazole-4-carboxamide + L-glutamate + H(+)</text>
        <dbReference type="Rhea" id="RHEA:24793"/>
        <dbReference type="ChEBI" id="CHEBI:15378"/>
        <dbReference type="ChEBI" id="CHEBI:29985"/>
        <dbReference type="ChEBI" id="CHEBI:58278"/>
        <dbReference type="ChEBI" id="CHEBI:58359"/>
        <dbReference type="ChEBI" id="CHEBI:58475"/>
        <dbReference type="ChEBI" id="CHEBI:58525"/>
        <dbReference type="EC" id="4.3.2.10"/>
    </reaction>
</comment>
<evidence type="ECO:0000256" key="11">
    <source>
        <dbReference type="PIRSR" id="PIRSR000495-1"/>
    </source>
</evidence>
<dbReference type="InterPro" id="IPR010139">
    <property type="entry name" value="Imidazole-glycPsynth_HisH"/>
</dbReference>
<name>A0A1M6KWU8_9BACL</name>
<feature type="active site" evidence="10 11">
    <location>
        <position position="189"/>
    </location>
</feature>
<dbReference type="OrthoDB" id="9807137at2"/>
<keyword evidence="4 10" id="KW-0378">Hydrolase</keyword>
<proteinExistence type="inferred from homology"/>
<protein>
    <recommendedName>
        <fullName evidence="10">Imidazole glycerol phosphate synthase subunit HisH</fullName>
        <ecNumber evidence="10">4.3.2.10</ecNumber>
    </recommendedName>
    <alternativeName>
        <fullName evidence="10">IGP synthase glutaminase subunit</fullName>
        <ecNumber evidence="10">3.5.1.2</ecNumber>
    </alternativeName>
    <alternativeName>
        <fullName evidence="10">IGP synthase subunit HisH</fullName>
    </alternativeName>
    <alternativeName>
        <fullName evidence="10">ImGP synthase subunit HisH</fullName>
        <shortName evidence="10">IGPS subunit HisH</shortName>
    </alternativeName>
</protein>
<evidence type="ECO:0000256" key="6">
    <source>
        <dbReference type="ARBA" id="ARBA00023102"/>
    </source>
</evidence>
<evidence type="ECO:0000256" key="8">
    <source>
        <dbReference type="ARBA" id="ARBA00047838"/>
    </source>
</evidence>
<dbReference type="PANTHER" id="PTHR42701">
    <property type="entry name" value="IMIDAZOLE GLYCEROL PHOSPHATE SYNTHASE SUBUNIT HISH"/>
    <property type="match status" value="1"/>
</dbReference>
<gene>
    <name evidence="10" type="primary">hisH</name>
    <name evidence="13" type="ORF">SAMN05443507_10233</name>
</gene>
<dbReference type="NCBIfam" id="TIGR01855">
    <property type="entry name" value="IMP_synth_hisH"/>
    <property type="match status" value="1"/>
</dbReference>
<dbReference type="Pfam" id="PF00117">
    <property type="entry name" value="GATase"/>
    <property type="match status" value="1"/>
</dbReference>
<evidence type="ECO:0000256" key="5">
    <source>
        <dbReference type="ARBA" id="ARBA00022962"/>
    </source>
</evidence>
<dbReference type="Proteomes" id="UP000184016">
    <property type="component" value="Unassembled WGS sequence"/>
</dbReference>
<evidence type="ECO:0000313" key="14">
    <source>
        <dbReference type="Proteomes" id="UP000184016"/>
    </source>
</evidence>
<dbReference type="Gene3D" id="3.40.50.880">
    <property type="match status" value="1"/>
</dbReference>
<dbReference type="GO" id="GO:0000107">
    <property type="term" value="F:imidazoleglycerol-phosphate synthase activity"/>
    <property type="evidence" value="ECO:0007669"/>
    <property type="project" value="UniProtKB-UniRule"/>
</dbReference>
<dbReference type="PIRSF" id="PIRSF000495">
    <property type="entry name" value="Amidotransf_hisH"/>
    <property type="match status" value="1"/>
</dbReference>
<dbReference type="STRING" id="1830138.SAMN05443507_10233"/>
<feature type="domain" description="Glutamine amidotransferase" evidence="12">
    <location>
        <begin position="4"/>
        <end position="205"/>
    </location>
</feature>
<comment type="subcellular location">
    <subcellularLocation>
        <location evidence="10">Cytoplasm</location>
    </subcellularLocation>
</comment>
<dbReference type="RefSeq" id="WP_072872799.1">
    <property type="nucleotide sequence ID" value="NZ_FRAF01000002.1"/>
</dbReference>
<dbReference type="CDD" id="cd01748">
    <property type="entry name" value="GATase1_IGP_Synthase"/>
    <property type="match status" value="1"/>
</dbReference>
<evidence type="ECO:0000313" key="13">
    <source>
        <dbReference type="EMBL" id="SHJ63374.1"/>
    </source>
</evidence>
<comment type="pathway">
    <text evidence="1 10">Amino-acid biosynthesis; L-histidine biosynthesis; L-histidine from 5-phospho-alpha-D-ribose 1-diphosphate: step 5/9.</text>
</comment>
<comment type="function">
    <text evidence="10">IGPS catalyzes the conversion of PRFAR and glutamine to IGP, AICAR and glutamate. The HisH subunit catalyzes the hydrolysis of glutamine to glutamate and ammonia as part of the synthesis of IGP and AICAR. The resulting ammonia molecule is channeled to the active site of HisF.</text>
</comment>
<dbReference type="InterPro" id="IPR017926">
    <property type="entry name" value="GATASE"/>
</dbReference>
<keyword evidence="3 10" id="KW-0028">Amino-acid biosynthesis</keyword>
<dbReference type="GO" id="GO:0005737">
    <property type="term" value="C:cytoplasm"/>
    <property type="evidence" value="ECO:0007669"/>
    <property type="project" value="UniProtKB-SubCell"/>
</dbReference>
<accession>A0A1M6KWU8</accession>
<organism evidence="13 14">
    <name type="scientific">Alicyclobacillus tolerans</name>
    <dbReference type="NCBI Taxonomy" id="90970"/>
    <lineage>
        <taxon>Bacteria</taxon>
        <taxon>Bacillati</taxon>
        <taxon>Bacillota</taxon>
        <taxon>Bacilli</taxon>
        <taxon>Bacillales</taxon>
        <taxon>Alicyclobacillaceae</taxon>
        <taxon>Alicyclobacillus</taxon>
    </lineage>
</organism>
<comment type="subunit">
    <text evidence="2 10">Heterodimer of HisH and HisF.</text>
</comment>
<evidence type="ECO:0000256" key="9">
    <source>
        <dbReference type="ARBA" id="ARBA00049534"/>
    </source>
</evidence>
<keyword evidence="10" id="KW-0963">Cytoplasm</keyword>
<dbReference type="PANTHER" id="PTHR42701:SF1">
    <property type="entry name" value="IMIDAZOLE GLYCEROL PHOSPHATE SYNTHASE SUBUNIT HISH"/>
    <property type="match status" value="1"/>
</dbReference>
<evidence type="ECO:0000256" key="7">
    <source>
        <dbReference type="ARBA" id="ARBA00023239"/>
    </source>
</evidence>
<evidence type="ECO:0000256" key="10">
    <source>
        <dbReference type="HAMAP-Rule" id="MF_00278"/>
    </source>
</evidence>
<keyword evidence="7 10" id="KW-0456">Lyase</keyword>
<comment type="catalytic activity">
    <reaction evidence="9 10">
        <text>L-glutamine + H2O = L-glutamate + NH4(+)</text>
        <dbReference type="Rhea" id="RHEA:15889"/>
        <dbReference type="ChEBI" id="CHEBI:15377"/>
        <dbReference type="ChEBI" id="CHEBI:28938"/>
        <dbReference type="ChEBI" id="CHEBI:29985"/>
        <dbReference type="ChEBI" id="CHEBI:58359"/>
        <dbReference type="EC" id="3.5.1.2"/>
    </reaction>
</comment>
<keyword evidence="6 10" id="KW-0368">Histidine biosynthesis</keyword>
<feature type="active site" description="Nucleophile" evidence="10 11">
    <location>
        <position position="86"/>
    </location>
</feature>
<dbReference type="EC" id="3.5.1.2" evidence="10"/>
<reference evidence="14" key="1">
    <citation type="submission" date="2016-11" db="EMBL/GenBank/DDBJ databases">
        <authorList>
            <person name="Varghese N."/>
            <person name="Submissions S."/>
        </authorList>
    </citation>
    <scope>NUCLEOTIDE SEQUENCE [LARGE SCALE GENOMIC DNA]</scope>
    <source>
        <strain evidence="14">USBA-503</strain>
    </source>
</reference>
<dbReference type="EC" id="4.3.2.10" evidence="10"/>